<protein>
    <submittedName>
        <fullName evidence="2">Uncharacterized protein</fullName>
    </submittedName>
</protein>
<accession>A0A7D4Q256</accession>
<evidence type="ECO:0000313" key="2">
    <source>
        <dbReference type="EMBL" id="QKJ31066.1"/>
    </source>
</evidence>
<dbReference type="Proteomes" id="UP000505355">
    <property type="component" value="Chromosome"/>
</dbReference>
<gene>
    <name evidence="2" type="ORF">HQ865_15320</name>
</gene>
<dbReference type="AlphaFoldDB" id="A0A7D4Q256"/>
<feature type="coiled-coil region" evidence="1">
    <location>
        <begin position="152"/>
        <end position="179"/>
    </location>
</feature>
<proteinExistence type="predicted"/>
<dbReference type="EMBL" id="CP054139">
    <property type="protein sequence ID" value="QKJ31066.1"/>
    <property type="molecule type" value="Genomic_DNA"/>
</dbReference>
<reference evidence="2 3" key="1">
    <citation type="submission" date="2020-05" db="EMBL/GenBank/DDBJ databases">
        <title>Mucilaginibacter mali sp. nov.</title>
        <authorList>
            <person name="Kim H.S."/>
            <person name="Lee K.C."/>
            <person name="Suh M.K."/>
            <person name="Kim J.-S."/>
            <person name="Han K.-I."/>
            <person name="Eom M.K."/>
            <person name="Shin Y.K."/>
            <person name="Lee J.-S."/>
        </authorList>
    </citation>
    <scope>NUCLEOTIDE SEQUENCE [LARGE SCALE GENOMIC DNA]</scope>
    <source>
        <strain evidence="2 3">G2-14</strain>
    </source>
</reference>
<name>A0A7D4Q256_9SPHI</name>
<evidence type="ECO:0000256" key="1">
    <source>
        <dbReference type="SAM" id="Coils"/>
    </source>
</evidence>
<sequence length="184" mass="20554">MKKTCLAIIAVFYACTFVNGDDYNNGGGVIYGSILGDMYFAPIASTGGANRVLSDADIANRVALKISSNGVVYAKELNIQTSIFPDYVFKKDYRLMSLPELRAYIDKNKHLPEIPSAHEAEENGVNLGEMNKLLLKKVEELTLYLIEKDKEVNDQKKINQKLIDRLDALEQKVNTATTQPILKH</sequence>
<organism evidence="2 3">
    <name type="scientific">Mucilaginibacter mali</name>
    <dbReference type="NCBI Taxonomy" id="2740462"/>
    <lineage>
        <taxon>Bacteria</taxon>
        <taxon>Pseudomonadati</taxon>
        <taxon>Bacteroidota</taxon>
        <taxon>Sphingobacteriia</taxon>
        <taxon>Sphingobacteriales</taxon>
        <taxon>Sphingobacteriaceae</taxon>
        <taxon>Mucilaginibacter</taxon>
    </lineage>
</organism>
<dbReference type="RefSeq" id="WP_173415733.1">
    <property type="nucleotide sequence ID" value="NZ_CP054139.1"/>
</dbReference>
<dbReference type="PROSITE" id="PS51257">
    <property type="entry name" value="PROKAR_LIPOPROTEIN"/>
    <property type="match status" value="1"/>
</dbReference>
<dbReference type="KEGG" id="mmab:HQ865_15320"/>
<evidence type="ECO:0000313" key="3">
    <source>
        <dbReference type="Proteomes" id="UP000505355"/>
    </source>
</evidence>
<keyword evidence="3" id="KW-1185">Reference proteome</keyword>
<keyword evidence="1" id="KW-0175">Coiled coil</keyword>